<evidence type="ECO:0000313" key="4">
    <source>
        <dbReference type="Proteomes" id="UP000295238"/>
    </source>
</evidence>
<dbReference type="RefSeq" id="WP_133315271.1">
    <property type="nucleotide sequence ID" value="NZ_SMTL01000002.1"/>
</dbReference>
<dbReference type="EMBL" id="SMTL01000002">
    <property type="protein sequence ID" value="TDK36560.1"/>
    <property type="molecule type" value="Genomic_DNA"/>
</dbReference>
<dbReference type="InterPro" id="IPR002656">
    <property type="entry name" value="Acyl_transf_3_dom"/>
</dbReference>
<feature type="domain" description="Acyltransferase 3" evidence="2">
    <location>
        <begin position="14"/>
        <end position="341"/>
    </location>
</feature>
<evidence type="ECO:0000259" key="2">
    <source>
        <dbReference type="Pfam" id="PF01757"/>
    </source>
</evidence>
<feature type="transmembrane region" description="Helical" evidence="1">
    <location>
        <begin position="288"/>
        <end position="310"/>
    </location>
</feature>
<dbReference type="GO" id="GO:0016747">
    <property type="term" value="F:acyltransferase activity, transferring groups other than amino-acyl groups"/>
    <property type="evidence" value="ECO:0007669"/>
    <property type="project" value="InterPro"/>
</dbReference>
<feature type="transmembrane region" description="Helical" evidence="1">
    <location>
        <begin position="235"/>
        <end position="252"/>
    </location>
</feature>
<feature type="transmembrane region" description="Helical" evidence="1">
    <location>
        <begin position="322"/>
        <end position="341"/>
    </location>
</feature>
<reference evidence="3 4" key="1">
    <citation type="submission" date="2019-03" db="EMBL/GenBank/DDBJ databases">
        <title>Rhizobium sp. nov., an bacterium isolated from biocrust in Mu Us Desert.</title>
        <authorList>
            <person name="Lixiong L."/>
        </authorList>
    </citation>
    <scope>NUCLEOTIDE SEQUENCE [LARGE SCALE GENOMIC DNA]</scope>
    <source>
        <strain evidence="3 4">SPY-1</strain>
    </source>
</reference>
<dbReference type="AlphaFoldDB" id="A0A4R5UIC8"/>
<keyword evidence="1" id="KW-1133">Transmembrane helix</keyword>
<comment type="caution">
    <text evidence="3">The sequence shown here is derived from an EMBL/GenBank/DDBJ whole genome shotgun (WGS) entry which is preliminary data.</text>
</comment>
<proteinExistence type="predicted"/>
<dbReference type="Proteomes" id="UP000295238">
    <property type="component" value="Unassembled WGS sequence"/>
</dbReference>
<keyword evidence="1" id="KW-0812">Transmembrane</keyword>
<accession>A0A4R5UIC8</accession>
<dbReference type="Pfam" id="PF01757">
    <property type="entry name" value="Acyl_transf_3"/>
    <property type="match status" value="1"/>
</dbReference>
<feature type="transmembrane region" description="Helical" evidence="1">
    <location>
        <begin position="82"/>
        <end position="102"/>
    </location>
</feature>
<feature type="transmembrane region" description="Helical" evidence="1">
    <location>
        <begin position="205"/>
        <end position="223"/>
    </location>
</feature>
<gene>
    <name evidence="3" type="ORF">E2F50_06395</name>
</gene>
<keyword evidence="1" id="KW-0472">Membrane</keyword>
<dbReference type="PANTHER" id="PTHR23028:SF134">
    <property type="entry name" value="PUTATIVE (AFU_ORTHOLOGUE AFUA_4G08520)-RELATED"/>
    <property type="match status" value="1"/>
</dbReference>
<dbReference type="PANTHER" id="PTHR23028">
    <property type="entry name" value="ACETYLTRANSFERASE"/>
    <property type="match status" value="1"/>
</dbReference>
<feature type="transmembrane region" description="Helical" evidence="1">
    <location>
        <begin position="175"/>
        <end position="193"/>
    </location>
</feature>
<evidence type="ECO:0000313" key="3">
    <source>
        <dbReference type="EMBL" id="TDK36560.1"/>
    </source>
</evidence>
<dbReference type="OrthoDB" id="9796461at2"/>
<keyword evidence="3" id="KW-0808">Transferase</keyword>
<feature type="transmembrane region" description="Helical" evidence="1">
    <location>
        <begin position="122"/>
        <end position="147"/>
    </location>
</feature>
<protein>
    <submittedName>
        <fullName evidence="3">Acyltransferase</fullName>
    </submittedName>
</protein>
<keyword evidence="3" id="KW-0012">Acyltransferase</keyword>
<dbReference type="InterPro" id="IPR050879">
    <property type="entry name" value="Acyltransferase_3"/>
</dbReference>
<sequence>MPSNNSQHPRFVLLDGLRGIAALFIIQRHAPSLLGDELPSSYLGVDLFFALSGFVLAHAYGAAIADQWISALAFMKMRLFRLYPLYGLALFLMTTFFITLWLSNVPTPLDDLHRPIDLQELAIALVTGLLFIPAPFSLTLNGALFLVHPAWSLFNELVANIVYGLWGARARTKHLLIVVAVSAVVLVFAAAEFGRLHAGFRWSEMHAGMARVFFSFFVGVLIYRLRSRLPKVQPLVAIGCLAFVILILAFPTPKPLKAYFDLFVVVFCWPGLLLVASRCVPDPVTGKISAFLGTASYAVYVLHVPLLAWTEHLLPHITDSRAIPYAGLVLMAAITAVSWYVTVHMDQPLQRWFKNRLRRPQVFRPISDSGSTR</sequence>
<feature type="transmembrane region" description="Helical" evidence="1">
    <location>
        <begin position="42"/>
        <end position="61"/>
    </location>
</feature>
<organism evidence="3 4">
    <name type="scientific">Rhizobium deserti</name>
    <dbReference type="NCBI Taxonomy" id="2547961"/>
    <lineage>
        <taxon>Bacteria</taxon>
        <taxon>Pseudomonadati</taxon>
        <taxon>Pseudomonadota</taxon>
        <taxon>Alphaproteobacteria</taxon>
        <taxon>Hyphomicrobiales</taxon>
        <taxon>Rhizobiaceae</taxon>
        <taxon>Rhizobium/Agrobacterium group</taxon>
        <taxon>Rhizobium</taxon>
    </lineage>
</organism>
<evidence type="ECO:0000256" key="1">
    <source>
        <dbReference type="SAM" id="Phobius"/>
    </source>
</evidence>
<feature type="transmembrane region" description="Helical" evidence="1">
    <location>
        <begin position="258"/>
        <end position="276"/>
    </location>
</feature>
<keyword evidence="4" id="KW-1185">Reference proteome</keyword>
<name>A0A4R5UIC8_9HYPH</name>